<feature type="chain" id="PRO_5011649190" evidence="1">
    <location>
        <begin position="22"/>
        <end position="135"/>
    </location>
</feature>
<dbReference type="Proteomes" id="UP000199344">
    <property type="component" value="Unassembled WGS sequence"/>
</dbReference>
<reference evidence="2 3" key="1">
    <citation type="submission" date="2016-10" db="EMBL/GenBank/DDBJ databases">
        <authorList>
            <person name="de Groot N.N."/>
        </authorList>
    </citation>
    <scope>NUCLEOTIDE SEQUENCE [LARGE SCALE GENOMIC DNA]</scope>
    <source>
        <strain evidence="2 3">DSM 22220</strain>
    </source>
</reference>
<evidence type="ECO:0000256" key="1">
    <source>
        <dbReference type="SAM" id="SignalP"/>
    </source>
</evidence>
<proteinExistence type="predicted"/>
<evidence type="ECO:0000313" key="2">
    <source>
        <dbReference type="EMBL" id="SDE40560.1"/>
    </source>
</evidence>
<sequence length="135" mass="14444">MTRILAAILAAGLNMPLTLPAAMAEGKVMVELPNLSGMSDEDAEKLITALAQVNVITSNCPDYDISDGEWTLLVGTGDMLAKALGMDPETYDEQYYGPAFRMLEDPGACDRIGPRARPIIDDLIEMGGGTEHVSE</sequence>
<dbReference type="EMBL" id="FNAH01000006">
    <property type="protein sequence ID" value="SDE40560.1"/>
    <property type="molecule type" value="Genomic_DNA"/>
</dbReference>
<dbReference type="AlphaFoldDB" id="A0A1G7CP51"/>
<keyword evidence="3" id="KW-1185">Reference proteome</keyword>
<evidence type="ECO:0000313" key="3">
    <source>
        <dbReference type="Proteomes" id="UP000199344"/>
    </source>
</evidence>
<gene>
    <name evidence="2" type="ORF">SAMN05421538_106149</name>
</gene>
<protein>
    <submittedName>
        <fullName evidence="2">Uncharacterized protein</fullName>
    </submittedName>
</protein>
<name>A0A1G7CP51_9RHOB</name>
<keyword evidence="1" id="KW-0732">Signal</keyword>
<dbReference type="STRING" id="591205.SAMN05421538_106149"/>
<feature type="signal peptide" evidence="1">
    <location>
        <begin position="1"/>
        <end position="21"/>
    </location>
</feature>
<organism evidence="2 3">
    <name type="scientific">Paracoccus isoporae</name>
    <dbReference type="NCBI Taxonomy" id="591205"/>
    <lineage>
        <taxon>Bacteria</taxon>
        <taxon>Pseudomonadati</taxon>
        <taxon>Pseudomonadota</taxon>
        <taxon>Alphaproteobacteria</taxon>
        <taxon>Rhodobacterales</taxon>
        <taxon>Paracoccaceae</taxon>
        <taxon>Paracoccus</taxon>
    </lineage>
</organism>
<accession>A0A1G7CP51</accession>
<dbReference type="RefSeq" id="WP_245727259.1">
    <property type="nucleotide sequence ID" value="NZ_FNAH01000006.1"/>
</dbReference>